<accession>A0A0E9P692</accession>
<evidence type="ECO:0000313" key="1">
    <source>
        <dbReference type="EMBL" id="JAG99609.1"/>
    </source>
</evidence>
<sequence length="44" mass="4877">MLSIASMDCIINDYKKTILMPALTNHCPGSIKQEIVDTENLLTP</sequence>
<dbReference type="AlphaFoldDB" id="A0A0E9P692"/>
<dbReference type="EMBL" id="GBXM01108967">
    <property type="protein sequence ID" value="JAG99609.1"/>
    <property type="molecule type" value="Transcribed_RNA"/>
</dbReference>
<organism evidence="1">
    <name type="scientific">Anguilla anguilla</name>
    <name type="common">European freshwater eel</name>
    <name type="synonym">Muraena anguilla</name>
    <dbReference type="NCBI Taxonomy" id="7936"/>
    <lineage>
        <taxon>Eukaryota</taxon>
        <taxon>Metazoa</taxon>
        <taxon>Chordata</taxon>
        <taxon>Craniata</taxon>
        <taxon>Vertebrata</taxon>
        <taxon>Euteleostomi</taxon>
        <taxon>Actinopterygii</taxon>
        <taxon>Neopterygii</taxon>
        <taxon>Teleostei</taxon>
        <taxon>Anguilliformes</taxon>
        <taxon>Anguillidae</taxon>
        <taxon>Anguilla</taxon>
    </lineage>
</organism>
<proteinExistence type="predicted"/>
<protein>
    <submittedName>
        <fullName evidence="1">Uncharacterized protein</fullName>
    </submittedName>
</protein>
<name>A0A0E9P692_ANGAN</name>
<reference evidence="1" key="1">
    <citation type="submission" date="2014-11" db="EMBL/GenBank/DDBJ databases">
        <authorList>
            <person name="Amaro Gonzalez C."/>
        </authorList>
    </citation>
    <scope>NUCLEOTIDE SEQUENCE</scope>
</reference>
<reference evidence="1" key="2">
    <citation type="journal article" date="2015" name="Fish Shellfish Immunol.">
        <title>Early steps in the European eel (Anguilla anguilla)-Vibrio vulnificus interaction in the gills: Role of the RtxA13 toxin.</title>
        <authorList>
            <person name="Callol A."/>
            <person name="Pajuelo D."/>
            <person name="Ebbesson L."/>
            <person name="Teles M."/>
            <person name="MacKenzie S."/>
            <person name="Amaro C."/>
        </authorList>
    </citation>
    <scope>NUCLEOTIDE SEQUENCE</scope>
</reference>